<sequence>MPKLDICVVIGSNFTLLLELLLLVVEVVVDVHATEVKISDGVFDFVTVIVELVSANVDGFFEVDDEGDVPTRSAKSSGNRRDACRGPTTALPPPEFDVVLRAGEILGFGRTILPGPGAPTMGPAPAGPAADTKCGGRY</sequence>
<evidence type="ECO:0000313" key="3">
    <source>
        <dbReference type="Proteomes" id="UP000092460"/>
    </source>
</evidence>
<reference evidence="2" key="2">
    <citation type="submission" date="2020-05" db="UniProtKB">
        <authorList>
            <consortium name="EnsemblMetazoa"/>
        </authorList>
    </citation>
    <scope>IDENTIFICATION</scope>
    <source>
        <strain evidence="2">IAEA</strain>
    </source>
</reference>
<dbReference type="EnsemblMetazoa" id="GPPI023064-RA">
    <property type="protein sequence ID" value="GPPI023064-PA"/>
    <property type="gene ID" value="GPPI023064"/>
</dbReference>
<name>A0A1B0B9G9_9MUSC</name>
<dbReference type="VEuPathDB" id="VectorBase:GPPI023064"/>
<keyword evidence="3" id="KW-1185">Reference proteome</keyword>
<protein>
    <submittedName>
        <fullName evidence="2">Uncharacterized protein</fullName>
    </submittedName>
</protein>
<proteinExistence type="predicted"/>
<organism evidence="2 3">
    <name type="scientific">Glossina palpalis gambiensis</name>
    <dbReference type="NCBI Taxonomy" id="67801"/>
    <lineage>
        <taxon>Eukaryota</taxon>
        <taxon>Metazoa</taxon>
        <taxon>Ecdysozoa</taxon>
        <taxon>Arthropoda</taxon>
        <taxon>Hexapoda</taxon>
        <taxon>Insecta</taxon>
        <taxon>Pterygota</taxon>
        <taxon>Neoptera</taxon>
        <taxon>Endopterygota</taxon>
        <taxon>Diptera</taxon>
        <taxon>Brachycera</taxon>
        <taxon>Muscomorpha</taxon>
        <taxon>Hippoboscoidea</taxon>
        <taxon>Glossinidae</taxon>
        <taxon>Glossina</taxon>
    </lineage>
</organism>
<dbReference type="AlphaFoldDB" id="A0A1B0B9G9"/>
<evidence type="ECO:0000313" key="2">
    <source>
        <dbReference type="EnsemblMetazoa" id="GPPI023064-PA"/>
    </source>
</evidence>
<feature type="compositionally biased region" description="Low complexity" evidence="1">
    <location>
        <begin position="117"/>
        <end position="130"/>
    </location>
</feature>
<dbReference type="Proteomes" id="UP000092460">
    <property type="component" value="Unassembled WGS sequence"/>
</dbReference>
<evidence type="ECO:0000256" key="1">
    <source>
        <dbReference type="SAM" id="MobiDB-lite"/>
    </source>
</evidence>
<feature type="region of interest" description="Disordered" evidence="1">
    <location>
        <begin position="65"/>
        <end position="90"/>
    </location>
</feature>
<feature type="region of interest" description="Disordered" evidence="1">
    <location>
        <begin position="117"/>
        <end position="138"/>
    </location>
</feature>
<accession>A0A1B0B9G9</accession>
<reference evidence="3" key="1">
    <citation type="submission" date="2015-01" db="EMBL/GenBank/DDBJ databases">
        <authorList>
            <person name="Aksoy S."/>
            <person name="Warren W."/>
            <person name="Wilson R.K."/>
        </authorList>
    </citation>
    <scope>NUCLEOTIDE SEQUENCE [LARGE SCALE GENOMIC DNA]</scope>
    <source>
        <strain evidence="3">IAEA</strain>
    </source>
</reference>
<dbReference type="EMBL" id="JXJN01010376">
    <property type="status" value="NOT_ANNOTATED_CDS"/>
    <property type="molecule type" value="Genomic_DNA"/>
</dbReference>